<dbReference type="InterPro" id="IPR014937">
    <property type="entry name" value="DUF1810"/>
</dbReference>
<accession>A0A194XEC6</accession>
<evidence type="ECO:0000313" key="1">
    <source>
        <dbReference type="EMBL" id="KUJ18528.1"/>
    </source>
</evidence>
<dbReference type="GeneID" id="28817666"/>
<gene>
    <name evidence="1" type="ORF">LY89DRAFT_498657</name>
</gene>
<dbReference type="RefSeq" id="XP_018072883.1">
    <property type="nucleotide sequence ID" value="XM_018207940.1"/>
</dbReference>
<reference evidence="1 2" key="1">
    <citation type="submission" date="2015-10" db="EMBL/GenBank/DDBJ databases">
        <title>Full genome of DAOMC 229536 Phialocephala scopiformis, a fungal endophyte of spruce producing the potent anti-insectan compound rugulosin.</title>
        <authorList>
            <consortium name="DOE Joint Genome Institute"/>
            <person name="Walker A.K."/>
            <person name="Frasz S.L."/>
            <person name="Seifert K.A."/>
            <person name="Miller J.D."/>
            <person name="Mondo S.J."/>
            <person name="Labutti K."/>
            <person name="Lipzen A."/>
            <person name="Dockter R."/>
            <person name="Kennedy M."/>
            <person name="Grigoriev I.V."/>
            <person name="Spatafora J.W."/>
        </authorList>
    </citation>
    <scope>NUCLEOTIDE SEQUENCE [LARGE SCALE GENOMIC DNA]</scope>
    <source>
        <strain evidence="1 2">CBS 120377</strain>
    </source>
</reference>
<dbReference type="Proteomes" id="UP000070700">
    <property type="component" value="Unassembled WGS sequence"/>
</dbReference>
<dbReference type="OrthoDB" id="447037at2759"/>
<evidence type="ECO:0000313" key="2">
    <source>
        <dbReference type="Proteomes" id="UP000070700"/>
    </source>
</evidence>
<dbReference type="AlphaFoldDB" id="A0A194XEC6"/>
<dbReference type="InParanoid" id="A0A194XEC6"/>
<dbReference type="SUPFAM" id="SSF140736">
    <property type="entry name" value="Rv1873-like"/>
    <property type="match status" value="1"/>
</dbReference>
<dbReference type="Gene3D" id="1.25.40.380">
    <property type="entry name" value="Protein of unknown function DUF1810"/>
    <property type="match status" value="1"/>
</dbReference>
<keyword evidence="2" id="KW-1185">Reference proteome</keyword>
<dbReference type="Pfam" id="PF08837">
    <property type="entry name" value="DUF1810"/>
    <property type="match status" value="1"/>
</dbReference>
<name>A0A194XEC6_MOLSC</name>
<dbReference type="KEGG" id="psco:LY89DRAFT_498657"/>
<protein>
    <submittedName>
        <fullName evidence="1">DUF1810-domain-containing protein</fullName>
    </submittedName>
</protein>
<sequence length="166" mass="18551">MGLDQFNLARFVARQDRDLLAPGIGVQLFGNYDQARRQVEGGTRTTQWMWWIYPFHLGNANSATAREFGITSLAEARAYLNHPVLGPRLVEMLEALENTPAATIQELLGGPTPIWQLHASLTLFLRADPDAQFFDFQAVLDQFYNGALSARAVRVLDEEEEADASV</sequence>
<organism evidence="1 2">
    <name type="scientific">Mollisia scopiformis</name>
    <name type="common">Conifer needle endophyte fungus</name>
    <name type="synonym">Phialocephala scopiformis</name>
    <dbReference type="NCBI Taxonomy" id="149040"/>
    <lineage>
        <taxon>Eukaryota</taxon>
        <taxon>Fungi</taxon>
        <taxon>Dikarya</taxon>
        <taxon>Ascomycota</taxon>
        <taxon>Pezizomycotina</taxon>
        <taxon>Leotiomycetes</taxon>
        <taxon>Helotiales</taxon>
        <taxon>Mollisiaceae</taxon>
        <taxon>Mollisia</taxon>
    </lineage>
</organism>
<dbReference type="InterPro" id="IPR036287">
    <property type="entry name" value="Rv1873-like_sf"/>
</dbReference>
<dbReference type="EMBL" id="KQ947412">
    <property type="protein sequence ID" value="KUJ18528.1"/>
    <property type="molecule type" value="Genomic_DNA"/>
</dbReference>
<proteinExistence type="predicted"/>